<evidence type="ECO:0000313" key="3">
    <source>
        <dbReference type="Proteomes" id="UP001207654"/>
    </source>
</evidence>
<dbReference type="EMBL" id="JAPNKA010000001">
    <property type="protein sequence ID" value="MCY1073987.1"/>
    <property type="molecule type" value="Genomic_DNA"/>
</dbReference>
<evidence type="ECO:0000256" key="1">
    <source>
        <dbReference type="SAM" id="MobiDB-lite"/>
    </source>
</evidence>
<dbReference type="Proteomes" id="UP001207654">
    <property type="component" value="Unassembled WGS sequence"/>
</dbReference>
<name>A0ABT3ZZ74_9BACT</name>
<dbReference type="Pfam" id="PF12559">
    <property type="entry name" value="Inhibitor_I10"/>
    <property type="match status" value="1"/>
</dbReference>
<dbReference type="NCBIfam" id="NF033738">
    <property type="entry name" value="microvirid_RiPP"/>
    <property type="match status" value="1"/>
</dbReference>
<protein>
    <submittedName>
        <fullName evidence="2">Microviridin/marinostatin family tricyclic proteinase inhibitor</fullName>
    </submittedName>
</protein>
<feature type="compositionally biased region" description="Basic and acidic residues" evidence="1">
    <location>
        <begin position="60"/>
        <end position="69"/>
    </location>
</feature>
<sequence length="69" mass="7726">MKKNAKDQAPREGKRPFFARLLEEQELDQVGGGVAAQTEKFPSDSDECDRDPNPVTLKYPSDRDELSSS</sequence>
<keyword evidence="3" id="KW-1185">Reference proteome</keyword>
<organism evidence="2 3">
    <name type="scientific">Archangium lansingense</name>
    <dbReference type="NCBI Taxonomy" id="2995310"/>
    <lineage>
        <taxon>Bacteria</taxon>
        <taxon>Pseudomonadati</taxon>
        <taxon>Myxococcota</taxon>
        <taxon>Myxococcia</taxon>
        <taxon>Myxococcales</taxon>
        <taxon>Cystobacterineae</taxon>
        <taxon>Archangiaceae</taxon>
        <taxon>Archangium</taxon>
    </lineage>
</organism>
<gene>
    <name evidence="2" type="ORF">OV287_05770</name>
</gene>
<comment type="caution">
    <text evidence="2">The sequence shown here is derived from an EMBL/GenBank/DDBJ whole genome shotgun (WGS) entry which is preliminary data.</text>
</comment>
<evidence type="ECO:0000313" key="2">
    <source>
        <dbReference type="EMBL" id="MCY1073987.1"/>
    </source>
</evidence>
<dbReference type="InterPro" id="IPR022217">
    <property type="entry name" value="Prot_inh_I10_marinostatin"/>
</dbReference>
<reference evidence="2 3" key="1">
    <citation type="submission" date="2022-11" db="EMBL/GenBank/DDBJ databases">
        <title>Minimal conservation of predation-associated metabolite biosynthetic gene clusters underscores biosynthetic potential of Myxococcota including descriptions for ten novel species: Archangium lansinium sp. nov., Myxococcus landrumus sp. nov., Nannocystis bai.</title>
        <authorList>
            <person name="Ahearne A."/>
            <person name="Stevens C."/>
            <person name="Phillips K."/>
        </authorList>
    </citation>
    <scope>NUCLEOTIDE SEQUENCE [LARGE SCALE GENOMIC DNA]</scope>
    <source>
        <strain evidence="2 3">MIWBW</strain>
    </source>
</reference>
<proteinExistence type="predicted"/>
<dbReference type="RefSeq" id="WP_267532972.1">
    <property type="nucleotide sequence ID" value="NZ_JAPNKA010000001.1"/>
</dbReference>
<accession>A0ABT3ZZ74</accession>
<feature type="region of interest" description="Disordered" evidence="1">
    <location>
        <begin position="28"/>
        <end position="69"/>
    </location>
</feature>